<organism evidence="2 3">
    <name type="scientific">Rhamnusium bicolor</name>
    <dbReference type="NCBI Taxonomy" id="1586634"/>
    <lineage>
        <taxon>Eukaryota</taxon>
        <taxon>Metazoa</taxon>
        <taxon>Ecdysozoa</taxon>
        <taxon>Arthropoda</taxon>
        <taxon>Hexapoda</taxon>
        <taxon>Insecta</taxon>
        <taxon>Pterygota</taxon>
        <taxon>Neoptera</taxon>
        <taxon>Endopterygota</taxon>
        <taxon>Coleoptera</taxon>
        <taxon>Polyphaga</taxon>
        <taxon>Cucujiformia</taxon>
        <taxon>Chrysomeloidea</taxon>
        <taxon>Cerambycidae</taxon>
        <taxon>Lepturinae</taxon>
        <taxon>Rhagiini</taxon>
        <taxon>Rhamnusium</taxon>
    </lineage>
</organism>
<feature type="signal peptide" evidence="1">
    <location>
        <begin position="1"/>
        <end position="16"/>
    </location>
</feature>
<evidence type="ECO:0000313" key="2">
    <source>
        <dbReference type="EMBL" id="KAJ8957614.1"/>
    </source>
</evidence>
<sequence>MKHFAIFVMVFWLGGATKDTDVNGIDTKNGDFKSDNMQLDFPEEFFDELHQEVRNLKAGPGGIIANVNDYADKILVNIHNFIIRSGLDPVELPDQVLKFTYQYRTKVLLLSISGGADGRVQNVKVNVNLSFDFANYHASLDQFDIKDTGKISLKFTGNGLVDWITNTMTSVVTLFFTSSYHNHHPINC</sequence>
<evidence type="ECO:0000313" key="3">
    <source>
        <dbReference type="Proteomes" id="UP001162156"/>
    </source>
</evidence>
<dbReference type="InterPro" id="IPR038602">
    <property type="entry name" value="Mite_allergen_7_sf"/>
</dbReference>
<dbReference type="Pfam" id="PF16984">
    <property type="entry name" value="Grp7_allergen"/>
    <property type="match status" value="1"/>
</dbReference>
<gene>
    <name evidence="2" type="ORF">NQ314_006517</name>
</gene>
<dbReference type="EMBL" id="JANEYF010001768">
    <property type="protein sequence ID" value="KAJ8957614.1"/>
    <property type="molecule type" value="Genomic_DNA"/>
</dbReference>
<protein>
    <submittedName>
        <fullName evidence="2">Uncharacterized protein</fullName>
    </submittedName>
</protein>
<keyword evidence="3" id="KW-1185">Reference proteome</keyword>
<dbReference type="InterPro" id="IPR020234">
    <property type="entry name" value="Mite_allergen_group-7"/>
</dbReference>
<dbReference type="Gene3D" id="3.15.10.50">
    <property type="match status" value="1"/>
</dbReference>
<evidence type="ECO:0000256" key="1">
    <source>
        <dbReference type="SAM" id="SignalP"/>
    </source>
</evidence>
<keyword evidence="1" id="KW-0732">Signal</keyword>
<accession>A0AAV8Z0R3</accession>
<name>A0AAV8Z0R3_9CUCU</name>
<feature type="chain" id="PRO_5043664551" evidence="1">
    <location>
        <begin position="17"/>
        <end position="188"/>
    </location>
</feature>
<reference evidence="2" key="1">
    <citation type="journal article" date="2023" name="Insect Mol. Biol.">
        <title>Genome sequencing provides insights into the evolution of gene families encoding plant cell wall-degrading enzymes in longhorned beetles.</title>
        <authorList>
            <person name="Shin N.R."/>
            <person name="Okamura Y."/>
            <person name="Kirsch R."/>
            <person name="Pauchet Y."/>
        </authorList>
    </citation>
    <scope>NUCLEOTIDE SEQUENCE</scope>
    <source>
        <strain evidence="2">RBIC_L_NR</strain>
    </source>
</reference>
<dbReference type="AlphaFoldDB" id="A0AAV8Z0R3"/>
<dbReference type="Proteomes" id="UP001162156">
    <property type="component" value="Unassembled WGS sequence"/>
</dbReference>
<comment type="caution">
    <text evidence="2">The sequence shown here is derived from an EMBL/GenBank/DDBJ whole genome shotgun (WGS) entry which is preliminary data.</text>
</comment>
<proteinExistence type="predicted"/>